<gene>
    <name evidence="1" type="ORF">H8S23_10645</name>
</gene>
<dbReference type="Proteomes" id="UP000659630">
    <property type="component" value="Unassembled WGS sequence"/>
</dbReference>
<protein>
    <submittedName>
        <fullName evidence="1">Uncharacterized protein</fullName>
    </submittedName>
</protein>
<dbReference type="EMBL" id="JACONZ010000004">
    <property type="protein sequence ID" value="MBC5581966.1"/>
    <property type="molecule type" value="Genomic_DNA"/>
</dbReference>
<keyword evidence="2" id="KW-1185">Reference proteome</keyword>
<accession>A0A923IAP7</accession>
<dbReference type="AlphaFoldDB" id="A0A923IAP7"/>
<dbReference type="RefSeq" id="WP_186888340.1">
    <property type="nucleotide sequence ID" value="NZ_JACONZ010000004.1"/>
</dbReference>
<sequence>MSMPNLPDVQIDREDSLNTILASIGMEELSLAHLLNAEGEKIQIALGTLREGDSPFDVEDIYRINESARKMVRDTMMTQILLALKLESVVELAGEETASPRECEGSSDLC</sequence>
<organism evidence="1 2">
    <name type="scientific">Anaerofilum hominis</name>
    <dbReference type="NCBI Taxonomy" id="2763016"/>
    <lineage>
        <taxon>Bacteria</taxon>
        <taxon>Bacillati</taxon>
        <taxon>Bacillota</taxon>
        <taxon>Clostridia</taxon>
        <taxon>Eubacteriales</taxon>
        <taxon>Oscillospiraceae</taxon>
        <taxon>Anaerofilum</taxon>
    </lineage>
</organism>
<dbReference type="Pfam" id="PF26595">
    <property type="entry name" value="A_ENA"/>
    <property type="match status" value="1"/>
</dbReference>
<evidence type="ECO:0000313" key="2">
    <source>
        <dbReference type="Proteomes" id="UP000659630"/>
    </source>
</evidence>
<dbReference type="InterPro" id="IPR058705">
    <property type="entry name" value="A_ENA"/>
</dbReference>
<name>A0A923IAP7_9FIRM</name>
<proteinExistence type="predicted"/>
<comment type="caution">
    <text evidence="1">The sequence shown here is derived from an EMBL/GenBank/DDBJ whole genome shotgun (WGS) entry which is preliminary data.</text>
</comment>
<reference evidence="1" key="1">
    <citation type="submission" date="2020-08" db="EMBL/GenBank/DDBJ databases">
        <title>Genome public.</title>
        <authorList>
            <person name="Liu C."/>
            <person name="Sun Q."/>
        </authorList>
    </citation>
    <scope>NUCLEOTIDE SEQUENCE</scope>
    <source>
        <strain evidence="1">BX8</strain>
    </source>
</reference>
<evidence type="ECO:0000313" key="1">
    <source>
        <dbReference type="EMBL" id="MBC5581966.1"/>
    </source>
</evidence>